<accession>A0A3N0IV05</accession>
<evidence type="ECO:0000313" key="4">
    <source>
        <dbReference type="Proteomes" id="UP000270112"/>
    </source>
</evidence>
<sequence>MQEAGRSSVERLYVGSTFCSQYFLRQPRRVWREAFALCRRLGVPATLVVPVFSQKDLAAGCERIDRLVYGFGDVVDEITVNDVGMLAFCVERYGCSVNAGRLFSKEPRDPRYVRLFEERHTVAIPALLTEVFRRGEVRGIEIDPTHAALDLAPLSGLMPHIQVGVHVPYCYLTTGALCELASVHRPVRQKFRPNAPCSLECARCAVGYELPSGVRMLRWGRTVLFPNHDCLISEGEEFRMIVTPFDALVRS</sequence>
<dbReference type="AlphaFoldDB" id="A0A3N0IV05"/>
<protein>
    <recommendedName>
        <fullName evidence="5">Peptidase U32</fullName>
    </recommendedName>
</protein>
<evidence type="ECO:0008006" key="5">
    <source>
        <dbReference type="Google" id="ProtNLM"/>
    </source>
</evidence>
<reference evidence="4" key="2">
    <citation type="submission" date="2018-05" db="EMBL/GenBank/DDBJ databases">
        <title>Genome Sequencing of selected type strains of the family Eggerthellaceae.</title>
        <authorList>
            <person name="Danylec N."/>
            <person name="Stoll D.A."/>
            <person name="Doetsch A."/>
            <person name="Huch M."/>
        </authorList>
    </citation>
    <scope>NUCLEOTIDE SEQUENCE [LARGE SCALE GENOMIC DNA]</scope>
    <source>
        <strain evidence="4">DSM 16107</strain>
    </source>
</reference>
<comment type="caution">
    <text evidence="2">The sequence shown here is derived from an EMBL/GenBank/DDBJ whole genome shotgun (WGS) entry which is preliminary data.</text>
</comment>
<evidence type="ECO:0000313" key="3">
    <source>
        <dbReference type="Proteomes" id="UP000253817"/>
    </source>
</evidence>
<dbReference type="EMBL" id="PPTT01000037">
    <property type="protein sequence ID" value="RDB65449.1"/>
    <property type="molecule type" value="Genomic_DNA"/>
</dbReference>
<dbReference type="EMBL" id="QICC01000061">
    <property type="protein sequence ID" value="RNM40831.1"/>
    <property type="molecule type" value="Genomic_DNA"/>
</dbReference>
<evidence type="ECO:0000313" key="1">
    <source>
        <dbReference type="EMBL" id="RDB65449.1"/>
    </source>
</evidence>
<proteinExistence type="predicted"/>
<organism evidence="2 4">
    <name type="scientific">Eggerthella sinensis</name>
    <dbReference type="NCBI Taxonomy" id="242230"/>
    <lineage>
        <taxon>Bacteria</taxon>
        <taxon>Bacillati</taxon>
        <taxon>Actinomycetota</taxon>
        <taxon>Coriobacteriia</taxon>
        <taxon>Eggerthellales</taxon>
        <taxon>Eggerthellaceae</taxon>
        <taxon>Eggerthella</taxon>
    </lineage>
</organism>
<reference evidence="2" key="3">
    <citation type="journal article" date="2019" name="Microbiol. Resour. Announc.">
        <title>Draft Genome Sequences of Type Strains of Gordonibacter faecihominis, Paraeggerthella hongkongensis, Parvibacter caecicola,Slackia equolifaciens, Slackia faecicanis, and Slackia isoflavoniconvertens.</title>
        <authorList>
            <person name="Danylec N."/>
            <person name="Stoll D.A."/>
            <person name="Dotsch A."/>
            <person name="Huch M."/>
        </authorList>
    </citation>
    <scope>NUCLEOTIDE SEQUENCE</scope>
    <source>
        <strain evidence="2">DSM 16107</strain>
    </source>
</reference>
<reference evidence="1 3" key="1">
    <citation type="journal article" date="2018" name="Elife">
        <title>Discovery and characterization of a prevalent human gut bacterial enzyme sufficient for the inactivation of a family of plant toxins.</title>
        <authorList>
            <person name="Koppel N."/>
            <person name="Bisanz J.E."/>
            <person name="Pandelia M.E."/>
            <person name="Turnbaugh P.J."/>
            <person name="Balskus E.P."/>
        </authorList>
    </citation>
    <scope>NUCLEOTIDE SEQUENCE [LARGE SCALE GENOMIC DNA]</scope>
    <source>
        <strain evidence="1 3">DSM 16107</strain>
    </source>
</reference>
<dbReference type="Proteomes" id="UP000253817">
    <property type="component" value="Unassembled WGS sequence"/>
</dbReference>
<gene>
    <name evidence="1" type="ORF">C1876_15640</name>
    <name evidence="2" type="ORF">DMP09_12440</name>
</gene>
<name>A0A3N0IV05_9ACTN</name>
<dbReference type="Proteomes" id="UP000270112">
    <property type="component" value="Unassembled WGS sequence"/>
</dbReference>
<keyword evidence="3" id="KW-1185">Reference proteome</keyword>
<evidence type="ECO:0000313" key="2">
    <source>
        <dbReference type="EMBL" id="RNM40831.1"/>
    </source>
</evidence>